<evidence type="ECO:0000313" key="16">
    <source>
        <dbReference type="Proteomes" id="UP000694398"/>
    </source>
</evidence>
<keyword evidence="10 13" id="KW-0675">Receptor</keyword>
<feature type="transmembrane region" description="Helical" evidence="13">
    <location>
        <begin position="6"/>
        <end position="29"/>
    </location>
</feature>
<keyword evidence="12 13" id="KW-0807">Transducer</keyword>
<evidence type="ECO:0000256" key="8">
    <source>
        <dbReference type="ARBA" id="ARBA00023040"/>
    </source>
</evidence>
<keyword evidence="16" id="KW-1185">Reference proteome</keyword>
<evidence type="ECO:0000256" key="2">
    <source>
        <dbReference type="ARBA" id="ARBA00004651"/>
    </source>
</evidence>
<dbReference type="Ensembl" id="ENSCLAT00000003737.1">
    <property type="protein sequence ID" value="ENSCLAP00000003663.1"/>
    <property type="gene ID" value="ENSCLAG00000002610.1"/>
</dbReference>
<evidence type="ECO:0000256" key="9">
    <source>
        <dbReference type="ARBA" id="ARBA00023136"/>
    </source>
</evidence>
<evidence type="ECO:0000256" key="4">
    <source>
        <dbReference type="ARBA" id="ARBA00022475"/>
    </source>
</evidence>
<keyword evidence="7 13" id="KW-1133">Transmembrane helix</keyword>
<feature type="transmembrane region" description="Helical" evidence="13">
    <location>
        <begin position="234"/>
        <end position="255"/>
    </location>
</feature>
<comment type="function">
    <text evidence="1">Putative pheromone receptor.</text>
</comment>
<evidence type="ECO:0000256" key="1">
    <source>
        <dbReference type="ARBA" id="ARBA00003878"/>
    </source>
</evidence>
<dbReference type="FunFam" id="1.20.1070.10:FF:000033">
    <property type="entry name" value="Vomeronasal type-1 receptor"/>
    <property type="match status" value="1"/>
</dbReference>
<evidence type="ECO:0000256" key="6">
    <source>
        <dbReference type="ARBA" id="ARBA00022692"/>
    </source>
</evidence>
<dbReference type="Pfam" id="PF03402">
    <property type="entry name" value="V1R"/>
    <property type="match status" value="1"/>
</dbReference>
<name>A0A8C2USH4_CHILA</name>
<feature type="transmembrane region" description="Helical" evidence="13">
    <location>
        <begin position="267"/>
        <end position="285"/>
    </location>
</feature>
<keyword evidence="4 13" id="KW-1003">Cell membrane</keyword>
<evidence type="ECO:0000313" key="15">
    <source>
        <dbReference type="Ensembl" id="ENSCLAP00000003663.1"/>
    </source>
</evidence>
<sequence>MTCCFISAIICAFLTGLGILGNMLIFVIYMCNLGRDTKNKLIQLILIHLIFTNILMLVSKGVPKTIAAFGMRNFLDDLGCKIICYLERVARGLSICTSALLTVVQAITISPRHPGWRKPKPRSAWCILLLLLSFWGLNSLIAMNLLYSISNISMNSSQINHSESYCYLLPQSKKVKWIFLTCMVLRDVGFQGIMGGASGYMVCVLHKHHQQVLHLQNSKFLYTAPPEIKAAQSVLLLMLGFLLFYWIDCLLSLYINSSLSTQSTVTNARAFLTVGYAVLSPFVLIHREGHLGHCWSTYITIESILSE</sequence>
<dbReference type="GO" id="GO:0016503">
    <property type="term" value="F:pheromone receptor activity"/>
    <property type="evidence" value="ECO:0007669"/>
    <property type="project" value="InterPro"/>
</dbReference>
<dbReference type="GO" id="GO:0007606">
    <property type="term" value="P:sensory perception of chemical stimulus"/>
    <property type="evidence" value="ECO:0007669"/>
    <property type="project" value="UniProtKB-ARBA"/>
</dbReference>
<dbReference type="PANTHER" id="PTHR24062">
    <property type="entry name" value="VOMERONASAL TYPE-1 RECEPTOR"/>
    <property type="match status" value="1"/>
</dbReference>
<dbReference type="GeneTree" id="ENSGT01030000234553"/>
<evidence type="ECO:0000256" key="5">
    <source>
        <dbReference type="ARBA" id="ARBA00022507"/>
    </source>
</evidence>
<dbReference type="GO" id="GO:0005886">
    <property type="term" value="C:plasma membrane"/>
    <property type="evidence" value="ECO:0007669"/>
    <property type="project" value="UniProtKB-SubCell"/>
</dbReference>
<dbReference type="InterPro" id="IPR004072">
    <property type="entry name" value="Vmron_rcpt_1"/>
</dbReference>
<evidence type="ECO:0000256" key="11">
    <source>
        <dbReference type="ARBA" id="ARBA00023180"/>
    </source>
</evidence>
<dbReference type="Gene3D" id="1.20.1070.10">
    <property type="entry name" value="Rhodopsin 7-helix transmembrane proteins"/>
    <property type="match status" value="1"/>
</dbReference>
<feature type="transmembrane region" description="Helical" evidence="13">
    <location>
        <begin position="41"/>
        <end position="59"/>
    </location>
</feature>
<evidence type="ECO:0000256" key="10">
    <source>
        <dbReference type="ARBA" id="ARBA00023170"/>
    </source>
</evidence>
<dbReference type="GO" id="GO:0019236">
    <property type="term" value="P:response to pheromone"/>
    <property type="evidence" value="ECO:0007669"/>
    <property type="project" value="UniProtKB-KW"/>
</dbReference>
<evidence type="ECO:0000256" key="7">
    <source>
        <dbReference type="ARBA" id="ARBA00022989"/>
    </source>
</evidence>
<keyword evidence="6 13" id="KW-0812">Transmembrane</keyword>
<evidence type="ECO:0000259" key="14">
    <source>
        <dbReference type="PROSITE" id="PS50262"/>
    </source>
</evidence>
<reference evidence="15" key="1">
    <citation type="submission" date="2025-08" db="UniProtKB">
        <authorList>
            <consortium name="Ensembl"/>
        </authorList>
    </citation>
    <scope>IDENTIFICATION</scope>
</reference>
<protein>
    <recommendedName>
        <fullName evidence="13">Vomeronasal type-1 receptor</fullName>
    </recommendedName>
</protein>
<evidence type="ECO:0000256" key="12">
    <source>
        <dbReference type="ARBA" id="ARBA00023224"/>
    </source>
</evidence>
<comment type="similarity">
    <text evidence="3 13">Belongs to the G-protein coupled receptor 1 family.</text>
</comment>
<dbReference type="Proteomes" id="UP000694398">
    <property type="component" value="Unassembled WGS sequence"/>
</dbReference>
<organism evidence="15 16">
    <name type="scientific">Chinchilla lanigera</name>
    <name type="common">Long-tailed chinchilla</name>
    <name type="synonym">Chinchilla villidera</name>
    <dbReference type="NCBI Taxonomy" id="34839"/>
    <lineage>
        <taxon>Eukaryota</taxon>
        <taxon>Metazoa</taxon>
        <taxon>Chordata</taxon>
        <taxon>Craniata</taxon>
        <taxon>Vertebrata</taxon>
        <taxon>Euteleostomi</taxon>
        <taxon>Mammalia</taxon>
        <taxon>Eutheria</taxon>
        <taxon>Euarchontoglires</taxon>
        <taxon>Glires</taxon>
        <taxon>Rodentia</taxon>
        <taxon>Hystricomorpha</taxon>
        <taxon>Chinchillidae</taxon>
        <taxon>Chinchilla</taxon>
    </lineage>
</organism>
<dbReference type="InterPro" id="IPR017452">
    <property type="entry name" value="GPCR_Rhodpsn_7TM"/>
</dbReference>
<dbReference type="PROSITE" id="PS50262">
    <property type="entry name" value="G_PROTEIN_RECEP_F1_2"/>
    <property type="match status" value="1"/>
</dbReference>
<evidence type="ECO:0000256" key="13">
    <source>
        <dbReference type="RuleBase" id="RU364061"/>
    </source>
</evidence>
<comment type="subcellular location">
    <subcellularLocation>
        <location evidence="2 13">Cell membrane</location>
        <topology evidence="2 13">Multi-pass membrane protein</topology>
    </subcellularLocation>
</comment>
<keyword evidence="8 13" id="KW-0297">G-protein coupled receptor</keyword>
<accession>A0A8C2USH4</accession>
<keyword evidence="11" id="KW-0325">Glycoprotein</keyword>
<keyword evidence="5 13" id="KW-0589">Pheromone response</keyword>
<keyword evidence="9 13" id="KW-0472">Membrane</keyword>
<dbReference type="PRINTS" id="PR01534">
    <property type="entry name" value="VOMERONASL1R"/>
</dbReference>
<dbReference type="OMA" id="YWIDCLL"/>
<evidence type="ECO:0000256" key="3">
    <source>
        <dbReference type="ARBA" id="ARBA00010663"/>
    </source>
</evidence>
<dbReference type="SUPFAM" id="SSF81321">
    <property type="entry name" value="Family A G protein-coupled receptor-like"/>
    <property type="match status" value="1"/>
</dbReference>
<feature type="domain" description="G-protein coupled receptors family 1 profile" evidence="14">
    <location>
        <begin position="21"/>
        <end position="284"/>
    </location>
</feature>
<dbReference type="AlphaFoldDB" id="A0A8C2USH4"/>
<proteinExistence type="inferred from homology"/>
<feature type="transmembrane region" description="Helical" evidence="13">
    <location>
        <begin position="122"/>
        <end position="147"/>
    </location>
</feature>
<reference evidence="15" key="2">
    <citation type="submission" date="2025-09" db="UniProtKB">
        <authorList>
            <consortium name="Ensembl"/>
        </authorList>
    </citation>
    <scope>IDENTIFICATION</scope>
</reference>